<gene>
    <name evidence="9" type="primary">LOC123136328</name>
</gene>
<dbReference type="Gramene" id="TraesCS6B02G151600.1">
    <property type="protein sequence ID" value="TraesCS6B02G151600.1"/>
    <property type="gene ID" value="TraesCS6B02G151600"/>
</dbReference>
<dbReference type="GO" id="GO:0005634">
    <property type="term" value="C:nucleus"/>
    <property type="evidence" value="ECO:0007669"/>
    <property type="project" value="UniProtKB-SubCell"/>
</dbReference>
<dbReference type="EnsemblPlants" id="TraesCS6B02G151600.1">
    <property type="protein sequence ID" value="TraesCS6B02G151600.1"/>
    <property type="gene ID" value="TraesCS6B02G151600"/>
</dbReference>
<evidence type="ECO:0000313" key="10">
    <source>
        <dbReference type="Proteomes" id="UP000019116"/>
    </source>
</evidence>
<dbReference type="GO" id="GO:0040029">
    <property type="term" value="P:epigenetic regulation of gene expression"/>
    <property type="evidence" value="ECO:0007669"/>
    <property type="project" value="InterPro"/>
</dbReference>
<dbReference type="Gramene" id="TraesROB_scaffold_021477_01G000100.1">
    <property type="protein sequence ID" value="TraesROB_scaffold_021477_01G000100.1"/>
    <property type="gene ID" value="TraesROB_scaffold_021477_01G000100"/>
</dbReference>
<dbReference type="AlphaFoldDB" id="A0A3B6PH48"/>
<dbReference type="Proteomes" id="UP000019116">
    <property type="component" value="Chromosome 6B"/>
</dbReference>
<dbReference type="Gramene" id="TraesCLE_scaffold_010188_01G000100.1">
    <property type="protein sequence ID" value="TraesCLE_scaffold_010188_01G000100.1"/>
    <property type="gene ID" value="TraesCLE_scaffold_010188_01G000100"/>
</dbReference>
<feature type="region of interest" description="Disordered" evidence="6">
    <location>
        <begin position="91"/>
        <end position="123"/>
    </location>
</feature>
<dbReference type="InterPro" id="IPR056990">
    <property type="entry name" value="VIN3-like_C"/>
</dbReference>
<feature type="compositionally biased region" description="Polar residues" evidence="6">
    <location>
        <begin position="399"/>
        <end position="435"/>
    </location>
</feature>
<name>A0A3B6PH48_WHEAT</name>
<dbReference type="PANTHER" id="PTHR46286">
    <property type="entry name" value="VIN3-LIKE PROTEIN 2-RELATED"/>
    <property type="match status" value="1"/>
</dbReference>
<evidence type="ECO:0000256" key="4">
    <source>
        <dbReference type="ARBA" id="ARBA00022833"/>
    </source>
</evidence>
<feature type="region of interest" description="Disordered" evidence="6">
    <location>
        <begin position="543"/>
        <end position="599"/>
    </location>
</feature>
<comment type="subcellular location">
    <subcellularLocation>
        <location evidence="1">Nucleus</location>
    </subcellularLocation>
</comment>
<reference evidence="9" key="2">
    <citation type="submission" date="2018-10" db="UniProtKB">
        <authorList>
            <consortium name="EnsemblPlants"/>
        </authorList>
    </citation>
    <scope>IDENTIFICATION</scope>
</reference>
<accession>A0A3B6PH48</accession>
<dbReference type="InterPro" id="IPR032881">
    <property type="entry name" value="Oberon-like_PHD"/>
</dbReference>
<feature type="domain" description="VIN3-like C-terminal" evidence="8">
    <location>
        <begin position="607"/>
        <end position="679"/>
    </location>
</feature>
<feature type="compositionally biased region" description="Polar residues" evidence="6">
    <location>
        <begin position="562"/>
        <end position="578"/>
    </location>
</feature>
<dbReference type="SMR" id="A0A3B6PH48"/>
<dbReference type="Gramene" id="TraesCS6B03G0380500.2">
    <property type="protein sequence ID" value="TraesCS6B03G0380500.2.CDS"/>
    <property type="gene ID" value="TraesCS6B03G0380500"/>
</dbReference>
<keyword evidence="2" id="KW-0479">Metal-binding</keyword>
<dbReference type="GO" id="GO:0008270">
    <property type="term" value="F:zinc ion binding"/>
    <property type="evidence" value="ECO:0007669"/>
    <property type="project" value="UniProtKB-KW"/>
</dbReference>
<keyword evidence="3" id="KW-0863">Zinc-finger</keyword>
<evidence type="ECO:0000256" key="2">
    <source>
        <dbReference type="ARBA" id="ARBA00022723"/>
    </source>
</evidence>
<feature type="domain" description="Oberon-like PHD finger" evidence="7">
    <location>
        <begin position="142"/>
        <end position="262"/>
    </location>
</feature>
<keyword evidence="10" id="KW-1185">Reference proteome</keyword>
<evidence type="ECO:0000256" key="6">
    <source>
        <dbReference type="SAM" id="MobiDB-lite"/>
    </source>
</evidence>
<dbReference type="CDD" id="cd15521">
    <property type="entry name" value="PHD_VIN3_plant"/>
    <property type="match status" value="1"/>
</dbReference>
<evidence type="ECO:0000259" key="8">
    <source>
        <dbReference type="Pfam" id="PF23380"/>
    </source>
</evidence>
<feature type="region of interest" description="Disordered" evidence="6">
    <location>
        <begin position="381"/>
        <end position="440"/>
    </location>
</feature>
<dbReference type="GO" id="GO:0010048">
    <property type="term" value="P:vernalization response"/>
    <property type="evidence" value="ECO:0007669"/>
    <property type="project" value="InterPro"/>
</dbReference>
<evidence type="ECO:0000313" key="9">
    <source>
        <dbReference type="EnsemblPlants" id="TraesCS6B02G151600.1"/>
    </source>
</evidence>
<proteinExistence type="predicted"/>
<reference evidence="9" key="1">
    <citation type="submission" date="2018-08" db="EMBL/GenBank/DDBJ databases">
        <authorList>
            <person name="Rossello M."/>
        </authorList>
    </citation>
    <scope>NUCLEOTIDE SEQUENCE [LARGE SCALE GENOMIC DNA]</scope>
    <source>
        <strain evidence="9">cv. Chinese Spring</strain>
    </source>
</reference>
<dbReference type="Pfam" id="PF07227">
    <property type="entry name" value="PHD_Oberon"/>
    <property type="match status" value="1"/>
</dbReference>
<dbReference type="PANTHER" id="PTHR46286:SF2">
    <property type="entry name" value="VIN3-LIKE PROTEIN 2"/>
    <property type="match status" value="1"/>
</dbReference>
<sequence length="693" mass="76926">MDPPYAGAIIEPAKCRLMSVDEKKDLVRELSKRPQTAPDKLQSWSRRDIVEILCADLGRERKYTGLSKQRMLDYLFRVVTGKSSGPVVHVQEKEPTLDPNASNHQYPAKRQRKSDNPSRLPIAVNNPQTAVVPVQINNVRSCRNIACRAILSMEDKFCRRCSCCICFKYDDNKDPTIWLSCSSDHPMQKGSCGLSCHLECALKDGRTGILPSGQCKKLDGAYYCPNCRKQHDLLRSWKKQLMLAKEARRLDILCYRIFLGHKVLFSTEKYSVLHKFVDTAKQKLEAEVGSVAGYGNMGRGIVSRLTCGAEVQKLCADALDVMESKFPVESPTNSQFERSNMMPSSFIKFEPITPTCYMIKVTAFSNSSEFAPWEARVSTSSLKESDLKGLAPGGAGLVDQNNRSPKTNSGGQSDRSSEGVDSNNNATVYTDLNKSPESDFEYCENPEILDSDKVPHHPNGPSNNLQNMQIVAARVPEVTELEEAPGLSASALDEEPNSTVQAALLRESSNSMEQNQRSDVPISQDASNATAGVELALVPRFVGSMPPTAPRVMETGKETGGRSFNTKPSDNIFQNGSSKPEREPGNSSNKRSGKFEDAGHKDGCPEATYEYCVRVVRWLETEGYIETNFRVKFLTWYSLRATPHDRKIVSVYVDTLINDPASLCGQLTDTFSEAIYSKKPPSVPSGFCMNLWH</sequence>
<organism evidence="9">
    <name type="scientific">Triticum aestivum</name>
    <name type="common">Wheat</name>
    <dbReference type="NCBI Taxonomy" id="4565"/>
    <lineage>
        <taxon>Eukaryota</taxon>
        <taxon>Viridiplantae</taxon>
        <taxon>Streptophyta</taxon>
        <taxon>Embryophyta</taxon>
        <taxon>Tracheophyta</taxon>
        <taxon>Spermatophyta</taxon>
        <taxon>Magnoliopsida</taxon>
        <taxon>Liliopsida</taxon>
        <taxon>Poales</taxon>
        <taxon>Poaceae</taxon>
        <taxon>BOP clade</taxon>
        <taxon>Pooideae</taxon>
        <taxon>Triticodae</taxon>
        <taxon>Triticeae</taxon>
        <taxon>Triticinae</taxon>
        <taxon>Triticum</taxon>
    </lineage>
</organism>
<protein>
    <submittedName>
        <fullName evidence="9">Uncharacterized protein</fullName>
    </submittedName>
</protein>
<evidence type="ECO:0000256" key="1">
    <source>
        <dbReference type="ARBA" id="ARBA00004123"/>
    </source>
</evidence>
<evidence type="ECO:0000259" key="7">
    <source>
        <dbReference type="Pfam" id="PF07227"/>
    </source>
</evidence>
<evidence type="ECO:0000256" key="5">
    <source>
        <dbReference type="ARBA" id="ARBA00023242"/>
    </source>
</evidence>
<evidence type="ECO:0000256" key="3">
    <source>
        <dbReference type="ARBA" id="ARBA00022771"/>
    </source>
</evidence>
<keyword evidence="5" id="KW-0539">Nucleus</keyword>
<dbReference type="Pfam" id="PF23380">
    <property type="entry name" value="VIN3_C"/>
    <property type="match status" value="1"/>
</dbReference>
<dbReference type="Gramene" id="TraesWEE_scaffold_048250_01G000100.1">
    <property type="protein sequence ID" value="TraesWEE_scaffold_048250_01G000100.1"/>
    <property type="gene ID" value="TraesWEE_scaffold_048250_01G000100"/>
</dbReference>
<dbReference type="InterPro" id="IPR044514">
    <property type="entry name" value="VIN3-like"/>
</dbReference>
<keyword evidence="4" id="KW-0862">Zinc</keyword>